<dbReference type="GO" id="GO:0008270">
    <property type="term" value="F:zinc ion binding"/>
    <property type="evidence" value="ECO:0007669"/>
    <property type="project" value="InterPro"/>
</dbReference>
<dbReference type="GO" id="GO:0003676">
    <property type="term" value="F:nucleic acid binding"/>
    <property type="evidence" value="ECO:0007669"/>
    <property type="project" value="InterPro"/>
</dbReference>
<evidence type="ECO:0000313" key="2">
    <source>
        <dbReference type="Proteomes" id="UP000663864"/>
    </source>
</evidence>
<proteinExistence type="predicted"/>
<evidence type="ECO:0000313" key="1">
    <source>
        <dbReference type="EMBL" id="CAF1366777.1"/>
    </source>
</evidence>
<dbReference type="InterPro" id="IPR036875">
    <property type="entry name" value="Znf_CCHC_sf"/>
</dbReference>
<name>A0A815ICN7_9BILA</name>
<protein>
    <recommendedName>
        <fullName evidence="3">Gag-like protein</fullName>
    </recommendedName>
</protein>
<reference evidence="1" key="1">
    <citation type="submission" date="2021-02" db="EMBL/GenBank/DDBJ databases">
        <authorList>
            <person name="Nowell W R."/>
        </authorList>
    </citation>
    <scope>NUCLEOTIDE SEQUENCE</scope>
</reference>
<accession>A0A815ICN7</accession>
<dbReference type="EMBL" id="CAJNOT010003143">
    <property type="protein sequence ID" value="CAF1366777.1"/>
    <property type="molecule type" value="Genomic_DNA"/>
</dbReference>
<dbReference type="Gene3D" id="4.10.60.10">
    <property type="entry name" value="Zinc finger, CCHC-type"/>
    <property type="match status" value="1"/>
</dbReference>
<evidence type="ECO:0008006" key="3">
    <source>
        <dbReference type="Google" id="ProtNLM"/>
    </source>
</evidence>
<dbReference type="Proteomes" id="UP000663864">
    <property type="component" value="Unassembled WGS sequence"/>
</dbReference>
<organism evidence="1 2">
    <name type="scientific">Rotaria sordida</name>
    <dbReference type="NCBI Taxonomy" id="392033"/>
    <lineage>
        <taxon>Eukaryota</taxon>
        <taxon>Metazoa</taxon>
        <taxon>Spiralia</taxon>
        <taxon>Gnathifera</taxon>
        <taxon>Rotifera</taxon>
        <taxon>Eurotatoria</taxon>
        <taxon>Bdelloidea</taxon>
        <taxon>Philodinida</taxon>
        <taxon>Philodinidae</taxon>
        <taxon>Rotaria</taxon>
    </lineage>
</organism>
<sequence length="301" mass="33578">MPSKKGGTGGNKQVQNHINSLNVQQGQTAVAVVRGTMAMSHSPRTKASAGTQADLKKQSNFSITSLILEGVKLNKLQLNDIIKHHLKDLRISDIQLSRSGIFTIYAINVNSFNRLLNELTPILATNEQATAKIHVPRSIRRIKDTEKVAFVKNIDIEIPESRITEALKDVDLDAIDVVRLTNKVKNIPTKIIKIIFIDPQNRNTLVHTGLQVDSMHFLAEPAMQNTKPVRCYICLQYNHVAKYCKTKQKICAQCGKNHRIDQCTAASDALKCSNCKGNHLATSNECATFKEQAKRIQNLIY</sequence>
<comment type="caution">
    <text evidence="1">The sequence shown here is derived from an EMBL/GenBank/DDBJ whole genome shotgun (WGS) entry which is preliminary data.</text>
</comment>
<dbReference type="SUPFAM" id="SSF57756">
    <property type="entry name" value="Retrovirus zinc finger-like domains"/>
    <property type="match status" value="1"/>
</dbReference>
<dbReference type="AlphaFoldDB" id="A0A815ICN7"/>
<gene>
    <name evidence="1" type="ORF">ZHD862_LOCUS31374</name>
</gene>